<dbReference type="Pfam" id="PF07690">
    <property type="entry name" value="MFS_1"/>
    <property type="match status" value="1"/>
</dbReference>
<evidence type="ECO:0000256" key="4">
    <source>
        <dbReference type="ARBA" id="ARBA00023136"/>
    </source>
</evidence>
<dbReference type="PANTHER" id="PTHR10924:SF27">
    <property type="entry name" value="SOLUTE CARRIER FAMILY 49 MEMBER 4"/>
    <property type="match status" value="1"/>
</dbReference>
<evidence type="ECO:0000313" key="9">
    <source>
        <dbReference type="EMBL" id="CAF3654945.1"/>
    </source>
</evidence>
<keyword evidence="3 6" id="KW-1133">Transmembrane helix</keyword>
<sequence>MAPVSQLSCLWFGMNERTRATAVALFGASLGVTVGFLITPYIVSEPDNIPYLLYLHVGLSFFAVILTLLYFPSIPPSPPSAAAELLIYHPLSEEQGGHVKLYLRNLWQCLSSPSCLLLSLAAGITTGALGAWAGLLATILGPMNYSEAQAGWFGFGNSLASMFGSLVMGSIADRQYFQRRLKFLILASLICCFLSITWFQLGVRTLFYDKPLVPLSISTIALSISFTGLFAGAASPLMYECLAEIMHPLPESLSASTLAQWNNVMALILLSIAPKRYKLMNLLVLLLTGVAIIMISFVKVTYKRKDEDERKKHDRKELNDDSQKNPYKQGFISQNFRNSQI</sequence>
<dbReference type="Proteomes" id="UP000663829">
    <property type="component" value="Unassembled WGS sequence"/>
</dbReference>
<evidence type="ECO:0000256" key="3">
    <source>
        <dbReference type="ARBA" id="ARBA00022989"/>
    </source>
</evidence>
<feature type="transmembrane region" description="Helical" evidence="6">
    <location>
        <begin position="183"/>
        <end position="201"/>
    </location>
</feature>
<evidence type="ECO:0000313" key="11">
    <source>
        <dbReference type="Proteomes" id="UP000663829"/>
    </source>
</evidence>
<dbReference type="GO" id="GO:0022857">
    <property type="term" value="F:transmembrane transporter activity"/>
    <property type="evidence" value="ECO:0007669"/>
    <property type="project" value="InterPro"/>
</dbReference>
<organism evidence="8 11">
    <name type="scientific">Didymodactylos carnosus</name>
    <dbReference type="NCBI Taxonomy" id="1234261"/>
    <lineage>
        <taxon>Eukaryota</taxon>
        <taxon>Metazoa</taxon>
        <taxon>Spiralia</taxon>
        <taxon>Gnathifera</taxon>
        <taxon>Rotifera</taxon>
        <taxon>Eurotatoria</taxon>
        <taxon>Bdelloidea</taxon>
        <taxon>Philodinida</taxon>
        <taxon>Philodinidae</taxon>
        <taxon>Didymodactylos</taxon>
    </lineage>
</organism>
<dbReference type="EMBL" id="CAJOBC010004398">
    <property type="protein sequence ID" value="CAF3826229.1"/>
    <property type="molecule type" value="Genomic_DNA"/>
</dbReference>
<feature type="transmembrane region" description="Helical" evidence="6">
    <location>
        <begin position="213"/>
        <end position="232"/>
    </location>
</feature>
<feature type="transmembrane region" description="Helical" evidence="6">
    <location>
        <begin position="279"/>
        <end position="302"/>
    </location>
</feature>
<dbReference type="AlphaFoldDB" id="A0A814KVF3"/>
<dbReference type="InterPro" id="IPR011701">
    <property type="entry name" value="MFS"/>
</dbReference>
<protein>
    <submittedName>
        <fullName evidence="8">Uncharacterized protein</fullName>
    </submittedName>
</protein>
<comment type="caution">
    <text evidence="8">The sequence shown here is derived from an EMBL/GenBank/DDBJ whole genome shotgun (WGS) entry which is preliminary data.</text>
</comment>
<feature type="compositionally biased region" description="Basic and acidic residues" evidence="5">
    <location>
        <begin position="308"/>
        <end position="323"/>
    </location>
</feature>
<feature type="transmembrane region" description="Helical" evidence="6">
    <location>
        <begin position="253"/>
        <end position="273"/>
    </location>
</feature>
<feature type="region of interest" description="Disordered" evidence="5">
    <location>
        <begin position="308"/>
        <end position="341"/>
    </location>
</feature>
<feature type="transmembrane region" description="Helical" evidence="6">
    <location>
        <begin position="20"/>
        <end position="43"/>
    </location>
</feature>
<dbReference type="EMBL" id="CAJOBA010002667">
    <property type="protein sequence ID" value="CAF3654945.1"/>
    <property type="molecule type" value="Genomic_DNA"/>
</dbReference>
<dbReference type="Gene3D" id="1.20.1250.20">
    <property type="entry name" value="MFS general substrate transporter like domains"/>
    <property type="match status" value="2"/>
</dbReference>
<proteinExistence type="predicted"/>
<dbReference type="OrthoDB" id="422206at2759"/>
<keyword evidence="4 6" id="KW-0472">Membrane</keyword>
<dbReference type="Proteomes" id="UP000681722">
    <property type="component" value="Unassembled WGS sequence"/>
</dbReference>
<dbReference type="Proteomes" id="UP000682733">
    <property type="component" value="Unassembled WGS sequence"/>
</dbReference>
<evidence type="ECO:0000313" key="8">
    <source>
        <dbReference type="EMBL" id="CAF1057421.1"/>
    </source>
</evidence>
<dbReference type="InterPro" id="IPR049680">
    <property type="entry name" value="FLVCR1-2_SLC49-like"/>
</dbReference>
<dbReference type="EMBL" id="CAJNOQ010004398">
    <property type="protein sequence ID" value="CAF1057421.1"/>
    <property type="molecule type" value="Genomic_DNA"/>
</dbReference>
<accession>A0A814KVF3</accession>
<evidence type="ECO:0000313" key="10">
    <source>
        <dbReference type="EMBL" id="CAF3826229.1"/>
    </source>
</evidence>
<gene>
    <name evidence="8" type="ORF">GPM918_LOCUS16602</name>
    <name evidence="7" type="ORF">OVA965_LOCUS8088</name>
    <name evidence="10" type="ORF">SRO942_LOCUS16602</name>
    <name evidence="9" type="ORF">TMI583_LOCUS8084</name>
</gene>
<evidence type="ECO:0000256" key="6">
    <source>
        <dbReference type="SAM" id="Phobius"/>
    </source>
</evidence>
<dbReference type="InterPro" id="IPR036259">
    <property type="entry name" value="MFS_trans_sf"/>
</dbReference>
<evidence type="ECO:0000256" key="5">
    <source>
        <dbReference type="SAM" id="MobiDB-lite"/>
    </source>
</evidence>
<dbReference type="GO" id="GO:0016020">
    <property type="term" value="C:membrane"/>
    <property type="evidence" value="ECO:0007669"/>
    <property type="project" value="UniProtKB-SubCell"/>
</dbReference>
<feature type="transmembrane region" description="Helical" evidence="6">
    <location>
        <begin position="115"/>
        <end position="140"/>
    </location>
</feature>
<dbReference type="EMBL" id="CAJNOK010002666">
    <property type="protein sequence ID" value="CAF0870146.1"/>
    <property type="molecule type" value="Genomic_DNA"/>
</dbReference>
<name>A0A814KVF3_9BILA</name>
<dbReference type="PANTHER" id="PTHR10924">
    <property type="entry name" value="MAJOR FACILITATOR SUPERFAMILY PROTEIN-RELATED"/>
    <property type="match status" value="1"/>
</dbReference>
<feature type="compositionally biased region" description="Polar residues" evidence="5">
    <location>
        <begin position="331"/>
        <end position="341"/>
    </location>
</feature>
<feature type="transmembrane region" description="Helical" evidence="6">
    <location>
        <begin position="49"/>
        <end position="71"/>
    </location>
</feature>
<dbReference type="SUPFAM" id="SSF103473">
    <property type="entry name" value="MFS general substrate transporter"/>
    <property type="match status" value="1"/>
</dbReference>
<reference evidence="8" key="1">
    <citation type="submission" date="2021-02" db="EMBL/GenBank/DDBJ databases">
        <authorList>
            <person name="Nowell W R."/>
        </authorList>
    </citation>
    <scope>NUCLEOTIDE SEQUENCE</scope>
</reference>
<evidence type="ECO:0000256" key="2">
    <source>
        <dbReference type="ARBA" id="ARBA00022692"/>
    </source>
</evidence>
<feature type="transmembrane region" description="Helical" evidence="6">
    <location>
        <begin position="152"/>
        <end position="171"/>
    </location>
</feature>
<keyword evidence="11" id="KW-1185">Reference proteome</keyword>
<comment type="subcellular location">
    <subcellularLocation>
        <location evidence="1">Membrane</location>
        <topology evidence="1">Multi-pass membrane protein</topology>
    </subcellularLocation>
</comment>
<evidence type="ECO:0000313" key="7">
    <source>
        <dbReference type="EMBL" id="CAF0870146.1"/>
    </source>
</evidence>
<keyword evidence="2 6" id="KW-0812">Transmembrane</keyword>
<dbReference type="Proteomes" id="UP000677228">
    <property type="component" value="Unassembled WGS sequence"/>
</dbReference>
<evidence type="ECO:0000256" key="1">
    <source>
        <dbReference type="ARBA" id="ARBA00004141"/>
    </source>
</evidence>